<evidence type="ECO:0000313" key="2">
    <source>
        <dbReference type="Proteomes" id="UP000242972"/>
    </source>
</evidence>
<dbReference type="Proteomes" id="UP000242972">
    <property type="component" value="Unassembled WGS sequence"/>
</dbReference>
<name>A0A2T2XCS4_9FIRM</name>
<proteinExistence type="predicted"/>
<dbReference type="NCBIfam" id="NF041551">
    <property type="entry name" value="YlcI_YnfO_N"/>
    <property type="match status" value="1"/>
</dbReference>
<comment type="caution">
    <text evidence="1">The sequence shown here is derived from an EMBL/GenBank/DDBJ whole genome shotgun (WGS) entry which is preliminary data.</text>
</comment>
<dbReference type="InterPro" id="IPR008651">
    <property type="entry name" value="Uncharacterised_HicB"/>
</dbReference>
<accession>A0A2T2XCS4</accession>
<sequence length="66" mass="7220">MADKKDRHKDRHRLKTAVTVRVTPEIKAQWLAAAASQGVTLAAWIVAACANCYSGLVKPCTIIRSK</sequence>
<protein>
    <recommendedName>
        <fullName evidence="3">Toxin-antitoxin system HicB family antitoxin</fullName>
    </recommendedName>
</protein>
<organism evidence="1 2">
    <name type="scientific">Sulfobacillus benefaciens</name>
    <dbReference type="NCBI Taxonomy" id="453960"/>
    <lineage>
        <taxon>Bacteria</taxon>
        <taxon>Bacillati</taxon>
        <taxon>Bacillota</taxon>
        <taxon>Clostridia</taxon>
        <taxon>Eubacteriales</taxon>
        <taxon>Clostridiales Family XVII. Incertae Sedis</taxon>
        <taxon>Sulfobacillus</taxon>
    </lineage>
</organism>
<reference evidence="1 2" key="1">
    <citation type="journal article" date="2014" name="BMC Genomics">
        <title>Comparison of environmental and isolate Sulfobacillus genomes reveals diverse carbon, sulfur, nitrogen, and hydrogen metabolisms.</title>
        <authorList>
            <person name="Justice N.B."/>
            <person name="Norman A."/>
            <person name="Brown C.T."/>
            <person name="Singh A."/>
            <person name="Thomas B.C."/>
            <person name="Banfield J.F."/>
        </authorList>
    </citation>
    <scope>NUCLEOTIDE SEQUENCE [LARGE SCALE GENOMIC DNA]</scope>
    <source>
        <strain evidence="1">AMDSBA4</strain>
    </source>
</reference>
<evidence type="ECO:0000313" key="1">
    <source>
        <dbReference type="EMBL" id="PSR32280.1"/>
    </source>
</evidence>
<dbReference type="Pfam" id="PF05534">
    <property type="entry name" value="HicB"/>
    <property type="match status" value="1"/>
</dbReference>
<dbReference type="AlphaFoldDB" id="A0A2T2XCS4"/>
<dbReference type="EMBL" id="PXYW01000046">
    <property type="protein sequence ID" value="PSR32280.1"/>
    <property type="molecule type" value="Genomic_DNA"/>
</dbReference>
<gene>
    <name evidence="1" type="ORF">C7B46_15030</name>
</gene>
<evidence type="ECO:0008006" key="3">
    <source>
        <dbReference type="Google" id="ProtNLM"/>
    </source>
</evidence>